<dbReference type="RefSeq" id="XP_018296302.1">
    <property type="nucleotide sequence ID" value="XM_018434783.1"/>
</dbReference>
<sequence>MHNASEVLENRNRELLILLRKSLQKGNSTKESILAAKAMPLAFINHGEISLGEEEDHYQLVANSLRSTLVNSFECDLKIQCLHSIALIAFIGASDIDTQLLRDFIFDIIETGGEEVQLEGISSQQIEHLTCAALRAYGLLYISTFCEGAVDFDVLWEEVEKVVPVHEMLLESSEKDVRVAAGENIALMFESVRVYTEHIEEEEDVDDTEWPEYDNMDGLIHTLRDLSVDSNRRRSKNDRAEQKSVFRDVIKSVEEGTRPVEELKISGRILTFRGWSKILLLNAFRRAIGQGLQQHIKTNDMLRQVFHYSCRFGTGSAADSDDDDPGELSNVDKRYVYDKREKLRTKQIRSARNGKELLEI</sequence>
<organism evidence="2 3">
    <name type="scientific">Phycomyces blakesleeanus (strain ATCC 8743b / DSM 1359 / FGSC 10004 / NBRC 33097 / NRRL 1555)</name>
    <dbReference type="NCBI Taxonomy" id="763407"/>
    <lineage>
        <taxon>Eukaryota</taxon>
        <taxon>Fungi</taxon>
        <taxon>Fungi incertae sedis</taxon>
        <taxon>Mucoromycota</taxon>
        <taxon>Mucoromycotina</taxon>
        <taxon>Mucoromycetes</taxon>
        <taxon>Mucorales</taxon>
        <taxon>Phycomycetaceae</taxon>
        <taxon>Phycomyces</taxon>
    </lineage>
</organism>
<dbReference type="PANTHER" id="PTHR12354:SF1">
    <property type="entry name" value="INTERFERON-RELATED DEVELOPMENTAL REGULATOR 1"/>
    <property type="match status" value="1"/>
</dbReference>
<dbReference type="VEuPathDB" id="FungiDB:PHYBLDRAFT_163377"/>
<dbReference type="STRING" id="763407.A0A162UV78"/>
<protein>
    <recommendedName>
        <fullName evidence="1">Interferon-related developmental regulator N-terminal domain-containing protein</fullName>
    </recommendedName>
</protein>
<dbReference type="InterPro" id="IPR007701">
    <property type="entry name" value="Interferon-rel_develop_reg_N"/>
</dbReference>
<keyword evidence="3" id="KW-1185">Reference proteome</keyword>
<dbReference type="InterPro" id="IPR039777">
    <property type="entry name" value="IFRD"/>
</dbReference>
<gene>
    <name evidence="2" type="ORF">PHYBLDRAFT_163377</name>
</gene>
<dbReference type="GeneID" id="28995689"/>
<feature type="domain" description="Interferon-related developmental regulator N-terminal" evidence="1">
    <location>
        <begin position="3"/>
        <end position="254"/>
    </location>
</feature>
<dbReference type="Pfam" id="PF05004">
    <property type="entry name" value="IFRD"/>
    <property type="match status" value="1"/>
</dbReference>
<evidence type="ECO:0000259" key="1">
    <source>
        <dbReference type="Pfam" id="PF05004"/>
    </source>
</evidence>
<dbReference type="AlphaFoldDB" id="A0A162UV78"/>
<reference evidence="3" key="1">
    <citation type="submission" date="2015-06" db="EMBL/GenBank/DDBJ databases">
        <title>Expansion of signal transduction pathways in fungi by whole-genome duplication.</title>
        <authorList>
            <consortium name="DOE Joint Genome Institute"/>
            <person name="Corrochano L.M."/>
            <person name="Kuo A."/>
            <person name="Marcet-Houben M."/>
            <person name="Polaino S."/>
            <person name="Salamov A."/>
            <person name="Villalobos J.M."/>
            <person name="Alvarez M.I."/>
            <person name="Avalos J."/>
            <person name="Benito E.P."/>
            <person name="Benoit I."/>
            <person name="Burger G."/>
            <person name="Camino L.P."/>
            <person name="Canovas D."/>
            <person name="Cerda-Olmedo E."/>
            <person name="Cheng J.-F."/>
            <person name="Dominguez A."/>
            <person name="Elias M."/>
            <person name="Eslava A.P."/>
            <person name="Glaser F."/>
            <person name="Grimwood J."/>
            <person name="Gutierrez G."/>
            <person name="Heitman J."/>
            <person name="Henrissat B."/>
            <person name="Iturriaga E.A."/>
            <person name="Lang B.F."/>
            <person name="Lavin J.L."/>
            <person name="Lee S."/>
            <person name="Li W."/>
            <person name="Lindquist E."/>
            <person name="Lopez-Garcia S."/>
            <person name="Luque E.M."/>
            <person name="Marcos A.T."/>
            <person name="Martin J."/>
            <person name="McCluskey K."/>
            <person name="Medina H.R."/>
            <person name="Miralles-Duran A."/>
            <person name="Miyazaki A."/>
            <person name="Munoz-Torres E."/>
            <person name="Oguiza J.A."/>
            <person name="Ohm R."/>
            <person name="Olmedo M."/>
            <person name="Orejas M."/>
            <person name="Ortiz-Castellanos L."/>
            <person name="Pisabarro A.G."/>
            <person name="Rodriguez-Romero J."/>
            <person name="Ruiz-Herrera J."/>
            <person name="Ruiz-Vazquez R."/>
            <person name="Sanz C."/>
            <person name="Schackwitz W."/>
            <person name="Schmutz J."/>
            <person name="Shahriari M."/>
            <person name="Shelest E."/>
            <person name="Silva-Franco F."/>
            <person name="Soanes D."/>
            <person name="Syed K."/>
            <person name="Tagua V.G."/>
            <person name="Talbot N.J."/>
            <person name="Thon M."/>
            <person name="De vries R.P."/>
            <person name="Wiebenga A."/>
            <person name="Yadav J.S."/>
            <person name="Braun E.L."/>
            <person name="Baker S."/>
            <person name="Garre V."/>
            <person name="Horwitz B."/>
            <person name="Torres-Martinez S."/>
            <person name="Idnurm A."/>
            <person name="Herrera-Estrella A."/>
            <person name="Gabaldon T."/>
            <person name="Grigoriev I.V."/>
        </authorList>
    </citation>
    <scope>NUCLEOTIDE SEQUENCE [LARGE SCALE GENOMIC DNA]</scope>
    <source>
        <strain evidence="3">NRRL 1555(-)</strain>
    </source>
</reference>
<dbReference type="InParanoid" id="A0A162UV78"/>
<accession>A0A162UV78</accession>
<dbReference type="EMBL" id="KV440973">
    <property type="protein sequence ID" value="OAD78262.1"/>
    <property type="molecule type" value="Genomic_DNA"/>
</dbReference>
<dbReference type="OrthoDB" id="18978at2759"/>
<dbReference type="PANTHER" id="PTHR12354">
    <property type="entry name" value="INTERFERON-RELATED DEVELOPMENTAL REGULATOR"/>
    <property type="match status" value="1"/>
</dbReference>
<dbReference type="Proteomes" id="UP000077315">
    <property type="component" value="Unassembled WGS sequence"/>
</dbReference>
<evidence type="ECO:0000313" key="3">
    <source>
        <dbReference type="Proteomes" id="UP000077315"/>
    </source>
</evidence>
<proteinExistence type="predicted"/>
<dbReference type="FunCoup" id="A0A162UV78">
    <property type="interactions" value="39"/>
</dbReference>
<evidence type="ECO:0000313" key="2">
    <source>
        <dbReference type="EMBL" id="OAD78262.1"/>
    </source>
</evidence>
<name>A0A162UV78_PHYB8</name>